<organism evidence="1">
    <name type="scientific">termite gut metagenome</name>
    <dbReference type="NCBI Taxonomy" id="433724"/>
    <lineage>
        <taxon>unclassified sequences</taxon>
        <taxon>metagenomes</taxon>
        <taxon>organismal metagenomes</taxon>
    </lineage>
</organism>
<sequence length="197" mass="22519">MYFRGDSFYYFALDWQKRSNGRQVVPGLGIYLLDSGEANWERKDIEKQIHFIRNFGLEGVAYYRAGYLANDVKGLHSMLTDRLYMAPALHPPMPWLDNVPPTLPTQLTVTHTPACIRLNWNAATDNDMRNAPSYVIYASETYPVDTSRSEHIVAQRVPETNYVYIPADAQNHKMYFAVTATDRYGNESGAVQQQMAN</sequence>
<protein>
    <recommendedName>
        <fullName evidence="2">Fibronectin type-III domain-containing protein</fullName>
    </recommendedName>
</protein>
<reference evidence="1" key="1">
    <citation type="submission" date="2019-03" db="EMBL/GenBank/DDBJ databases">
        <title>Single cell metagenomics reveals metabolic interactions within the superorganism composed of flagellate Streblomastix strix and complex community of Bacteroidetes bacteria on its surface.</title>
        <authorList>
            <person name="Treitli S.C."/>
            <person name="Kolisko M."/>
            <person name="Husnik F."/>
            <person name="Keeling P."/>
            <person name="Hampl V."/>
        </authorList>
    </citation>
    <scope>NUCLEOTIDE SEQUENCE</scope>
    <source>
        <strain evidence="1">STM</strain>
    </source>
</reference>
<dbReference type="SUPFAM" id="SSF49265">
    <property type="entry name" value="Fibronectin type III"/>
    <property type="match status" value="1"/>
</dbReference>
<proteinExistence type="predicted"/>
<comment type="caution">
    <text evidence="1">The sequence shown here is derived from an EMBL/GenBank/DDBJ whole genome shotgun (WGS) entry which is preliminary data.</text>
</comment>
<dbReference type="AlphaFoldDB" id="A0A5J4Q628"/>
<evidence type="ECO:0000313" key="1">
    <source>
        <dbReference type="EMBL" id="KAA6316083.1"/>
    </source>
</evidence>
<evidence type="ECO:0008006" key="2">
    <source>
        <dbReference type="Google" id="ProtNLM"/>
    </source>
</evidence>
<name>A0A5J4Q628_9ZZZZ</name>
<dbReference type="InterPro" id="IPR036116">
    <property type="entry name" value="FN3_sf"/>
</dbReference>
<dbReference type="EMBL" id="SNRY01005009">
    <property type="protein sequence ID" value="KAA6316083.1"/>
    <property type="molecule type" value="Genomic_DNA"/>
</dbReference>
<dbReference type="InterPro" id="IPR013783">
    <property type="entry name" value="Ig-like_fold"/>
</dbReference>
<gene>
    <name evidence="1" type="ORF">EZS27_033559</name>
</gene>
<accession>A0A5J4Q628</accession>
<dbReference type="Gene3D" id="2.60.40.10">
    <property type="entry name" value="Immunoglobulins"/>
    <property type="match status" value="1"/>
</dbReference>